<name>A0ACD5YDB5_AVESA</name>
<dbReference type="EnsemblPlants" id="AVESA.00010b.r2.5DG0950610.1">
    <property type="protein sequence ID" value="AVESA.00010b.r2.5DG0950610.1.CDS"/>
    <property type="gene ID" value="AVESA.00010b.r2.5DG0950610"/>
</dbReference>
<sequence>MDSPTLVCCIAALIILFVPLSASDDRLVPGKPLSPGNTIVSDGGAFALGFFNPSNSTPAKLYLGICSGDFQLQSWSSNSLSWAVLWKWPSAECNRYGYCGPYGYCDEIAATVQTCKCLDGFEPTNMEEWSNGRFSAGCRRKDQLHSCRDNFLALPGMKSPDKFTLVGGGHGTIEECAAECNHNCSCVGYAHRNVSSVSGGDATACMVWVGELVDMGKVGEELGGEIFYLRLAGVDATGRRIKSNNAVRIVLPVLGSSVLVVVCISLAWLKFKDMKPKIADFGMARIFNDNQQNANTQRVVGTYGYMAPEYAMEGLFSTKSDVYSFGVLLLEIVTGIRRNSDIQTMGFPSLTVYEDPDDRPLMSSVVFILENGSTTLPAPKRPAYFARRNVEME</sequence>
<evidence type="ECO:0000313" key="1">
    <source>
        <dbReference type="EnsemblPlants" id="AVESA.00010b.r2.5DG0950610.1.CDS"/>
    </source>
</evidence>
<accession>A0ACD5YDB5</accession>
<protein>
    <submittedName>
        <fullName evidence="1">Uncharacterized protein</fullName>
    </submittedName>
</protein>
<evidence type="ECO:0000313" key="2">
    <source>
        <dbReference type="Proteomes" id="UP001732700"/>
    </source>
</evidence>
<keyword evidence="2" id="KW-1185">Reference proteome</keyword>
<reference evidence="1" key="1">
    <citation type="submission" date="2021-05" db="EMBL/GenBank/DDBJ databases">
        <authorList>
            <person name="Scholz U."/>
            <person name="Mascher M."/>
            <person name="Fiebig A."/>
        </authorList>
    </citation>
    <scope>NUCLEOTIDE SEQUENCE [LARGE SCALE GENOMIC DNA]</scope>
</reference>
<proteinExistence type="predicted"/>
<dbReference type="Proteomes" id="UP001732700">
    <property type="component" value="Chromosome 5D"/>
</dbReference>
<organism evidence="1 2">
    <name type="scientific">Avena sativa</name>
    <name type="common">Oat</name>
    <dbReference type="NCBI Taxonomy" id="4498"/>
    <lineage>
        <taxon>Eukaryota</taxon>
        <taxon>Viridiplantae</taxon>
        <taxon>Streptophyta</taxon>
        <taxon>Embryophyta</taxon>
        <taxon>Tracheophyta</taxon>
        <taxon>Spermatophyta</taxon>
        <taxon>Magnoliopsida</taxon>
        <taxon>Liliopsida</taxon>
        <taxon>Poales</taxon>
        <taxon>Poaceae</taxon>
        <taxon>BOP clade</taxon>
        <taxon>Pooideae</taxon>
        <taxon>Poodae</taxon>
        <taxon>Poeae</taxon>
        <taxon>Poeae Chloroplast Group 1 (Aveneae type)</taxon>
        <taxon>Aveninae</taxon>
        <taxon>Avena</taxon>
    </lineage>
</organism>
<reference evidence="1" key="2">
    <citation type="submission" date="2025-09" db="UniProtKB">
        <authorList>
            <consortium name="EnsemblPlants"/>
        </authorList>
    </citation>
    <scope>IDENTIFICATION</scope>
</reference>